<evidence type="ECO:0000313" key="8">
    <source>
        <dbReference type="Proteomes" id="UP001201980"/>
    </source>
</evidence>
<dbReference type="SUPFAM" id="SSF144083">
    <property type="entry name" value="Magnesium transport protein CorA, transmembrane region"/>
    <property type="match status" value="1"/>
</dbReference>
<gene>
    <name evidence="7" type="ORF">MKZ38_006309</name>
</gene>
<evidence type="ECO:0000256" key="6">
    <source>
        <dbReference type="SAM" id="Phobius"/>
    </source>
</evidence>
<keyword evidence="2 6" id="KW-0812">Transmembrane</keyword>
<dbReference type="EMBL" id="JAKWBI020000388">
    <property type="protein sequence ID" value="KAJ2895597.1"/>
    <property type="molecule type" value="Genomic_DNA"/>
</dbReference>
<keyword evidence="3 6" id="KW-1133">Transmembrane helix</keyword>
<dbReference type="GO" id="GO:0016020">
    <property type="term" value="C:membrane"/>
    <property type="evidence" value="ECO:0007669"/>
    <property type="project" value="UniProtKB-SubCell"/>
</dbReference>
<feature type="transmembrane region" description="Helical" evidence="6">
    <location>
        <begin position="228"/>
        <end position="250"/>
    </location>
</feature>
<organism evidence="7 8">
    <name type="scientific">Zalerion maritima</name>
    <dbReference type="NCBI Taxonomy" id="339359"/>
    <lineage>
        <taxon>Eukaryota</taxon>
        <taxon>Fungi</taxon>
        <taxon>Dikarya</taxon>
        <taxon>Ascomycota</taxon>
        <taxon>Pezizomycotina</taxon>
        <taxon>Sordariomycetes</taxon>
        <taxon>Lulworthiomycetidae</taxon>
        <taxon>Lulworthiales</taxon>
        <taxon>Lulworthiaceae</taxon>
        <taxon>Zalerion</taxon>
    </lineage>
</organism>
<dbReference type="InterPro" id="IPR045863">
    <property type="entry name" value="CorA_TM1_TM2"/>
</dbReference>
<protein>
    <submittedName>
        <fullName evidence="7">Uncharacterized protein</fullName>
    </submittedName>
</protein>
<feature type="region of interest" description="Disordered" evidence="5">
    <location>
        <begin position="300"/>
        <end position="352"/>
    </location>
</feature>
<evidence type="ECO:0000256" key="3">
    <source>
        <dbReference type="ARBA" id="ARBA00022989"/>
    </source>
</evidence>
<feature type="compositionally biased region" description="Basic residues" evidence="5">
    <location>
        <begin position="334"/>
        <end position="343"/>
    </location>
</feature>
<name>A0AAD5WPT3_9PEZI</name>
<feature type="transmembrane region" description="Helical" evidence="6">
    <location>
        <begin position="256"/>
        <end position="278"/>
    </location>
</feature>
<evidence type="ECO:0000256" key="2">
    <source>
        <dbReference type="ARBA" id="ARBA00022692"/>
    </source>
</evidence>
<reference evidence="7" key="1">
    <citation type="submission" date="2022-07" db="EMBL/GenBank/DDBJ databases">
        <title>Draft genome sequence of Zalerion maritima ATCC 34329, a (micro)plastics degrading marine fungus.</title>
        <authorList>
            <person name="Paco A."/>
            <person name="Goncalves M.F.M."/>
            <person name="Rocha-Santos T.A.P."/>
            <person name="Alves A."/>
        </authorList>
    </citation>
    <scope>NUCLEOTIDE SEQUENCE</scope>
    <source>
        <strain evidence="7">ATCC 34329</strain>
    </source>
</reference>
<proteinExistence type="predicted"/>
<comment type="subcellular location">
    <subcellularLocation>
        <location evidence="1">Membrane</location>
        <topology evidence="1">Multi-pass membrane protein</topology>
    </subcellularLocation>
</comment>
<dbReference type="Gene3D" id="1.20.58.340">
    <property type="entry name" value="Magnesium transport protein CorA, transmembrane region"/>
    <property type="match status" value="1"/>
</dbReference>
<evidence type="ECO:0000256" key="5">
    <source>
        <dbReference type="SAM" id="MobiDB-lite"/>
    </source>
</evidence>
<evidence type="ECO:0000256" key="4">
    <source>
        <dbReference type="ARBA" id="ARBA00023136"/>
    </source>
</evidence>
<keyword evidence="4 6" id="KW-0472">Membrane</keyword>
<feature type="region of interest" description="Disordered" evidence="5">
    <location>
        <begin position="1"/>
        <end position="22"/>
    </location>
</feature>
<accession>A0AAD5WPT3</accession>
<evidence type="ECO:0000256" key="1">
    <source>
        <dbReference type="ARBA" id="ARBA00004141"/>
    </source>
</evidence>
<dbReference type="Proteomes" id="UP001201980">
    <property type="component" value="Unassembled WGS sequence"/>
</dbReference>
<comment type="caution">
    <text evidence="7">The sequence shown here is derived from an EMBL/GenBank/DDBJ whole genome shotgun (WGS) entry which is preliminary data.</text>
</comment>
<sequence>MSQTRPRFPEKDPVEEWPSEFSTETGVKTRIITDDGLDKYFPDMCPFSPTEYWGLLNNTHTSMFTRHSCEQTNEIECITMPIMLRNLTALIRIRISEGACIVILSVLEGGWELDGTYMQALENLGPSKCPWNIVSILAWFQTEHMQEAWSSVTISMKSLRSNLLSNTTETLEATEIPGHEDVLQTIYQIPSALDINGLAMIREILGKEDIKLAAAAARDSQTMKTITVITLLFLPSTLIASIWDAGIFTIEGSASWKAFLGTTISVTAAVFSVWWLWLRERRKKHPELFGTVEKKKNESAASSIAMSGSVASEKSSDETPARFRSQRGIPPRHLAQRVQHRAIRRDENQEVV</sequence>
<keyword evidence="8" id="KW-1185">Reference proteome</keyword>
<feature type="compositionally biased region" description="Polar residues" evidence="5">
    <location>
        <begin position="300"/>
        <end position="313"/>
    </location>
</feature>
<dbReference type="AlphaFoldDB" id="A0AAD5WPT3"/>
<evidence type="ECO:0000313" key="7">
    <source>
        <dbReference type="EMBL" id="KAJ2895597.1"/>
    </source>
</evidence>